<sequence length="345" mass="36195">MLIIGHAVVRDVLDGDEARVIDIVRQAYLLHEQGRTSVPHSVFLRFPDNARNRIIGLPAYLGADPPAAGMKWISSFPANIERGLDRASAAIVLNSLDTGQPDAVIEGSVISAARTAAGAALAAQLLTADRRPDGLALIGCGLINQQVLRFLTVALAPPASLVLHDSDPRRAEAFATRAAALLPATTISVVGSAEEALAAHRLVSIATTASDPHLELTACQPESVVLHLSLRDLHPRAVLSARNVVDDPDHVCRERTSLHLAEQLTGGRDFIHTTIGRLAGGAALPSADVPGPVVVSPFGLGVLDIALAQHVRDTAARRGLGVRIDDFTPVPAAAVATAEPTREKP</sequence>
<dbReference type="NCBIfam" id="TIGR03944">
    <property type="entry name" value="dehyd_SbnB_fam"/>
    <property type="match status" value="1"/>
</dbReference>
<accession>A0A1C6VWK3</accession>
<evidence type="ECO:0000313" key="2">
    <source>
        <dbReference type="EMBL" id="WSA31406.1"/>
    </source>
</evidence>
<reference evidence="2 4" key="2">
    <citation type="submission" date="2022-10" db="EMBL/GenBank/DDBJ databases">
        <title>The complete genomes of actinobacterial strains from the NBC collection.</title>
        <authorList>
            <person name="Joergensen T.S."/>
            <person name="Alvarez Arevalo M."/>
            <person name="Sterndorff E.B."/>
            <person name="Faurdal D."/>
            <person name="Vuksanovic O."/>
            <person name="Mourched A.-S."/>
            <person name="Charusanti P."/>
            <person name="Shaw S."/>
            <person name="Blin K."/>
            <person name="Weber T."/>
        </authorList>
    </citation>
    <scope>NUCLEOTIDE SEQUENCE [LARGE SCALE GENOMIC DNA]</scope>
    <source>
        <strain evidence="2 4">NBC 01809</strain>
    </source>
</reference>
<dbReference type="PIRSF" id="PIRSF001439">
    <property type="entry name" value="CryM"/>
    <property type="match status" value="1"/>
</dbReference>
<dbReference type="RefSeq" id="WP_091630398.1">
    <property type="nucleotide sequence ID" value="NZ_CP109071.1"/>
</dbReference>
<dbReference type="AlphaFoldDB" id="A0A1C6VWK3"/>
<dbReference type="PANTHER" id="PTHR13812">
    <property type="entry name" value="KETIMINE REDUCTASE MU-CRYSTALLIN"/>
    <property type="match status" value="1"/>
</dbReference>
<reference evidence="1 3" key="1">
    <citation type="submission" date="2016-06" db="EMBL/GenBank/DDBJ databases">
        <authorList>
            <person name="Kjaerup R.B."/>
            <person name="Dalgaard T.S."/>
            <person name="Juul-Madsen H.R."/>
        </authorList>
    </citation>
    <scope>NUCLEOTIDE SEQUENCE [LARGE SCALE GENOMIC DNA]</scope>
    <source>
        <strain evidence="1 3">DSM 43363</strain>
    </source>
</reference>
<dbReference type="InterPro" id="IPR023401">
    <property type="entry name" value="ODC_N"/>
</dbReference>
<dbReference type="EMBL" id="FMIC01000002">
    <property type="protein sequence ID" value="SCL70728.1"/>
    <property type="molecule type" value="Genomic_DNA"/>
</dbReference>
<dbReference type="GO" id="GO:0016639">
    <property type="term" value="F:oxidoreductase activity, acting on the CH-NH2 group of donors, NAD or NADP as acceptor"/>
    <property type="evidence" value="ECO:0007669"/>
    <property type="project" value="InterPro"/>
</dbReference>
<dbReference type="OrthoDB" id="3396397at2"/>
<dbReference type="Proteomes" id="UP001334804">
    <property type="component" value="Chromosome"/>
</dbReference>
<protein>
    <submittedName>
        <fullName evidence="2">2,3-diaminopropionate biosynthesis protein SbnB</fullName>
    </submittedName>
    <submittedName>
        <fullName evidence="1">Ornithine cyclodeaminase</fullName>
    </submittedName>
</protein>
<dbReference type="InterPro" id="IPR036291">
    <property type="entry name" value="NAD(P)-bd_dom_sf"/>
</dbReference>
<dbReference type="Pfam" id="PF02423">
    <property type="entry name" value="OCD_Mu_crystall"/>
    <property type="match status" value="1"/>
</dbReference>
<dbReference type="STRING" id="47871.GA0070608_4424"/>
<dbReference type="GO" id="GO:0019290">
    <property type="term" value="P:siderophore biosynthetic process"/>
    <property type="evidence" value="ECO:0007669"/>
    <property type="project" value="InterPro"/>
</dbReference>
<proteinExistence type="predicted"/>
<keyword evidence="4" id="KW-1185">Reference proteome</keyword>
<dbReference type="Proteomes" id="UP000199343">
    <property type="component" value="Unassembled WGS sequence"/>
</dbReference>
<dbReference type="EMBL" id="CP109071">
    <property type="protein sequence ID" value="WSA31406.1"/>
    <property type="molecule type" value="Genomic_DNA"/>
</dbReference>
<name>A0A1C6VWK3_9ACTN</name>
<dbReference type="InterPro" id="IPR003462">
    <property type="entry name" value="ODC_Mu_crystall"/>
</dbReference>
<dbReference type="GO" id="GO:0005737">
    <property type="term" value="C:cytoplasm"/>
    <property type="evidence" value="ECO:0007669"/>
    <property type="project" value="TreeGrafter"/>
</dbReference>
<dbReference type="Gene3D" id="3.30.1780.10">
    <property type="entry name" value="ornithine cyclodeaminase, domain 1"/>
    <property type="match status" value="1"/>
</dbReference>
<evidence type="ECO:0000313" key="4">
    <source>
        <dbReference type="Proteomes" id="UP001334804"/>
    </source>
</evidence>
<dbReference type="PANTHER" id="PTHR13812:SF19">
    <property type="entry name" value="KETIMINE REDUCTASE MU-CRYSTALLIN"/>
    <property type="match status" value="1"/>
</dbReference>
<organism evidence="1 3">
    <name type="scientific">Micromonospora peucetia</name>
    <dbReference type="NCBI Taxonomy" id="47871"/>
    <lineage>
        <taxon>Bacteria</taxon>
        <taxon>Bacillati</taxon>
        <taxon>Actinomycetota</taxon>
        <taxon>Actinomycetes</taxon>
        <taxon>Micromonosporales</taxon>
        <taxon>Micromonosporaceae</taxon>
        <taxon>Micromonospora</taxon>
    </lineage>
</organism>
<dbReference type="Gene3D" id="3.40.50.720">
    <property type="entry name" value="NAD(P)-binding Rossmann-like Domain"/>
    <property type="match status" value="1"/>
</dbReference>
<dbReference type="SUPFAM" id="SSF51735">
    <property type="entry name" value="NAD(P)-binding Rossmann-fold domains"/>
    <property type="match status" value="1"/>
</dbReference>
<dbReference type="InterPro" id="IPR023866">
    <property type="entry name" value="SbnB"/>
</dbReference>
<evidence type="ECO:0000313" key="1">
    <source>
        <dbReference type="EMBL" id="SCL70728.1"/>
    </source>
</evidence>
<evidence type="ECO:0000313" key="3">
    <source>
        <dbReference type="Proteomes" id="UP000199343"/>
    </source>
</evidence>
<gene>
    <name evidence="2" type="primary">sbnB</name>
    <name evidence="1" type="ORF">GA0070608_4424</name>
    <name evidence="2" type="ORF">OIE14_25205</name>
</gene>